<sequence>MSDGRVEDPVAGLTSAAKGSGHPSGPNRNYTIESLDTGLRLMRLFLTHDTLTVSEAAGLLSVGRSTAHRVLSTLEGRGFAIRGSSGRGYSAGPELVRLGRPAGFGTAVRERLGAVLEDALRRTGETVQSTALIGDRIIVTDGRECPHPVRVMPEVGGTRPAHGTSGGKVLLSRMTTEQVCALYPYEKLPAVTPTTLTSRSALLTELAEIRVRGFAVSRGESVRGMHTVAVPLAGTSWRDRLALVASAPADRGDDAALARRAGELRLSAALLGPA</sequence>
<dbReference type="PROSITE" id="PS51078">
    <property type="entry name" value="ICLR_ED"/>
    <property type="match status" value="1"/>
</dbReference>
<dbReference type="PROSITE" id="PS51077">
    <property type="entry name" value="HTH_ICLR"/>
    <property type="match status" value="1"/>
</dbReference>
<dbReference type="Pfam" id="PF01614">
    <property type="entry name" value="IclR_C"/>
    <property type="match status" value="1"/>
</dbReference>
<dbReference type="SUPFAM" id="SSF46785">
    <property type="entry name" value="Winged helix' DNA-binding domain"/>
    <property type="match status" value="1"/>
</dbReference>
<evidence type="ECO:0000313" key="8">
    <source>
        <dbReference type="Proteomes" id="UP000660675"/>
    </source>
</evidence>
<dbReference type="InterPro" id="IPR050707">
    <property type="entry name" value="HTH_MetabolicPath_Reg"/>
</dbReference>
<dbReference type="EMBL" id="BMTF01000001">
    <property type="protein sequence ID" value="GGV73817.1"/>
    <property type="molecule type" value="Genomic_DNA"/>
</dbReference>
<evidence type="ECO:0000259" key="5">
    <source>
        <dbReference type="PROSITE" id="PS51077"/>
    </source>
</evidence>
<dbReference type="SUPFAM" id="SSF55781">
    <property type="entry name" value="GAF domain-like"/>
    <property type="match status" value="1"/>
</dbReference>
<dbReference type="PANTHER" id="PTHR30136">
    <property type="entry name" value="HELIX-TURN-HELIX TRANSCRIPTIONAL REGULATOR, ICLR FAMILY"/>
    <property type="match status" value="1"/>
</dbReference>
<feature type="domain" description="IclR-ED" evidence="6">
    <location>
        <begin position="94"/>
        <end position="274"/>
    </location>
</feature>
<organism evidence="7 8">
    <name type="scientific">Streptomyces gelaticus</name>
    <dbReference type="NCBI Taxonomy" id="285446"/>
    <lineage>
        <taxon>Bacteria</taxon>
        <taxon>Bacillati</taxon>
        <taxon>Actinomycetota</taxon>
        <taxon>Actinomycetes</taxon>
        <taxon>Kitasatosporales</taxon>
        <taxon>Streptomycetaceae</taxon>
        <taxon>Streptomyces</taxon>
    </lineage>
</organism>
<dbReference type="Gene3D" id="3.30.450.40">
    <property type="match status" value="1"/>
</dbReference>
<name>A0ABQ2VQQ1_9ACTN</name>
<evidence type="ECO:0000313" key="7">
    <source>
        <dbReference type="EMBL" id="GGV73817.1"/>
    </source>
</evidence>
<keyword evidence="2" id="KW-0238">DNA-binding</keyword>
<dbReference type="RefSeq" id="WP_189539830.1">
    <property type="nucleotide sequence ID" value="NZ_BMTF01000001.1"/>
</dbReference>
<dbReference type="SMART" id="SM00346">
    <property type="entry name" value="HTH_ICLR"/>
    <property type="match status" value="1"/>
</dbReference>
<gene>
    <name evidence="7" type="ORF">GCM10015535_01500</name>
</gene>
<evidence type="ECO:0000256" key="4">
    <source>
        <dbReference type="SAM" id="MobiDB-lite"/>
    </source>
</evidence>
<dbReference type="Proteomes" id="UP000660675">
    <property type="component" value="Unassembled WGS sequence"/>
</dbReference>
<evidence type="ECO:0000256" key="3">
    <source>
        <dbReference type="ARBA" id="ARBA00023163"/>
    </source>
</evidence>
<accession>A0ABQ2VQQ1</accession>
<dbReference type="InterPro" id="IPR014757">
    <property type="entry name" value="Tscrpt_reg_IclR_C"/>
</dbReference>
<dbReference type="InterPro" id="IPR005471">
    <property type="entry name" value="Tscrpt_reg_IclR_N"/>
</dbReference>
<dbReference type="InterPro" id="IPR036390">
    <property type="entry name" value="WH_DNA-bd_sf"/>
</dbReference>
<evidence type="ECO:0000259" key="6">
    <source>
        <dbReference type="PROSITE" id="PS51078"/>
    </source>
</evidence>
<dbReference type="InterPro" id="IPR029016">
    <property type="entry name" value="GAF-like_dom_sf"/>
</dbReference>
<dbReference type="PANTHER" id="PTHR30136:SF35">
    <property type="entry name" value="HTH-TYPE TRANSCRIPTIONAL REGULATOR RV1719"/>
    <property type="match status" value="1"/>
</dbReference>
<keyword evidence="3" id="KW-0804">Transcription</keyword>
<keyword evidence="8" id="KW-1185">Reference proteome</keyword>
<feature type="domain" description="HTH iclR-type" evidence="5">
    <location>
        <begin position="32"/>
        <end position="93"/>
    </location>
</feature>
<keyword evidence="1" id="KW-0805">Transcription regulation</keyword>
<evidence type="ECO:0000256" key="1">
    <source>
        <dbReference type="ARBA" id="ARBA00023015"/>
    </source>
</evidence>
<reference evidence="8" key="1">
    <citation type="journal article" date="2019" name="Int. J. Syst. Evol. Microbiol.">
        <title>The Global Catalogue of Microorganisms (GCM) 10K type strain sequencing project: providing services to taxonomists for standard genome sequencing and annotation.</title>
        <authorList>
            <consortium name="The Broad Institute Genomics Platform"/>
            <consortium name="The Broad Institute Genome Sequencing Center for Infectious Disease"/>
            <person name="Wu L."/>
            <person name="Ma J."/>
        </authorList>
    </citation>
    <scope>NUCLEOTIDE SEQUENCE [LARGE SCALE GENOMIC DNA]</scope>
    <source>
        <strain evidence="8">JCM 4376</strain>
    </source>
</reference>
<comment type="caution">
    <text evidence="7">The sequence shown here is derived from an EMBL/GenBank/DDBJ whole genome shotgun (WGS) entry which is preliminary data.</text>
</comment>
<evidence type="ECO:0000256" key="2">
    <source>
        <dbReference type="ARBA" id="ARBA00023125"/>
    </source>
</evidence>
<proteinExistence type="predicted"/>
<protein>
    <submittedName>
        <fullName evidence="7">IclR family transcriptional regulator</fullName>
    </submittedName>
</protein>
<dbReference type="InterPro" id="IPR036388">
    <property type="entry name" value="WH-like_DNA-bd_sf"/>
</dbReference>
<dbReference type="Gene3D" id="1.10.10.10">
    <property type="entry name" value="Winged helix-like DNA-binding domain superfamily/Winged helix DNA-binding domain"/>
    <property type="match status" value="1"/>
</dbReference>
<dbReference type="Pfam" id="PF09339">
    <property type="entry name" value="HTH_IclR"/>
    <property type="match status" value="1"/>
</dbReference>
<feature type="region of interest" description="Disordered" evidence="4">
    <location>
        <begin position="1"/>
        <end position="29"/>
    </location>
</feature>